<dbReference type="GO" id="GO:0003677">
    <property type="term" value="F:DNA binding"/>
    <property type="evidence" value="ECO:0007669"/>
    <property type="project" value="InterPro"/>
</dbReference>
<reference evidence="2 3" key="1">
    <citation type="journal article" date="2016" name="Front. Microbiol.">
        <title>Fuerstia marisgermanicae gen. nov., sp. nov., an Unusual Member of the Phylum Planctomycetes from the German Wadden Sea.</title>
        <authorList>
            <person name="Kohn T."/>
            <person name="Heuer A."/>
            <person name="Jogler M."/>
            <person name="Vollmers J."/>
            <person name="Boedeker C."/>
            <person name="Bunk B."/>
            <person name="Rast P."/>
            <person name="Borchert D."/>
            <person name="Glockner I."/>
            <person name="Freese H.M."/>
            <person name="Klenk H.P."/>
            <person name="Overmann J."/>
            <person name="Kaster A.K."/>
            <person name="Rohde M."/>
            <person name="Wiegand S."/>
            <person name="Jogler C."/>
        </authorList>
    </citation>
    <scope>NUCLEOTIDE SEQUENCE [LARGE SCALE GENOMIC DNA]</scope>
    <source>
        <strain evidence="2 3">NH11</strain>
    </source>
</reference>
<dbReference type="AlphaFoldDB" id="A0A1P8WKM4"/>
<evidence type="ECO:0000259" key="1">
    <source>
        <dbReference type="Pfam" id="PF12728"/>
    </source>
</evidence>
<dbReference type="InterPro" id="IPR010093">
    <property type="entry name" value="SinI_DNA-bd"/>
</dbReference>
<dbReference type="KEGG" id="fmr:Fuma_04255"/>
<name>A0A1P8WKM4_9PLAN</name>
<feature type="domain" description="Helix-turn-helix" evidence="1">
    <location>
        <begin position="82"/>
        <end position="130"/>
    </location>
</feature>
<organism evidence="2 3">
    <name type="scientific">Fuerstiella marisgermanici</name>
    <dbReference type="NCBI Taxonomy" id="1891926"/>
    <lineage>
        <taxon>Bacteria</taxon>
        <taxon>Pseudomonadati</taxon>
        <taxon>Planctomycetota</taxon>
        <taxon>Planctomycetia</taxon>
        <taxon>Planctomycetales</taxon>
        <taxon>Planctomycetaceae</taxon>
        <taxon>Fuerstiella</taxon>
    </lineage>
</organism>
<protein>
    <submittedName>
        <fullName evidence="2">DNA binding domain, excisionase family</fullName>
    </submittedName>
</protein>
<proteinExistence type="predicted"/>
<evidence type="ECO:0000313" key="3">
    <source>
        <dbReference type="Proteomes" id="UP000187735"/>
    </source>
</evidence>
<dbReference type="OrthoDB" id="26212at2"/>
<dbReference type="RefSeq" id="WP_077025894.1">
    <property type="nucleotide sequence ID" value="NZ_CP017641.1"/>
</dbReference>
<sequence>MIDTIENLDTLSPDEFDAKQVSETSRQLSALLSKKRKRKNVQVTIDGEDCRIPAAALRMLKDIMVQLSLGNGVTLIPVHAELTTQEAADLLNVSRPYLVKLLEEQKLPFRLVGSHRRVLFRDLMKFKRQQDERRLKVLEEMAAEAQDAGLGY</sequence>
<dbReference type="NCBIfam" id="TIGR01764">
    <property type="entry name" value="excise"/>
    <property type="match status" value="1"/>
</dbReference>
<dbReference type="Proteomes" id="UP000187735">
    <property type="component" value="Chromosome"/>
</dbReference>
<gene>
    <name evidence="2" type="ORF">Fuma_04255</name>
</gene>
<dbReference type="EMBL" id="CP017641">
    <property type="protein sequence ID" value="APZ94622.1"/>
    <property type="molecule type" value="Genomic_DNA"/>
</dbReference>
<dbReference type="InterPro" id="IPR041657">
    <property type="entry name" value="HTH_17"/>
</dbReference>
<keyword evidence="3" id="KW-1185">Reference proteome</keyword>
<dbReference type="STRING" id="1891926.Fuma_04255"/>
<accession>A0A1P8WKM4</accession>
<evidence type="ECO:0000313" key="2">
    <source>
        <dbReference type="EMBL" id="APZ94622.1"/>
    </source>
</evidence>
<dbReference type="Pfam" id="PF12728">
    <property type="entry name" value="HTH_17"/>
    <property type="match status" value="1"/>
</dbReference>